<dbReference type="GO" id="GO:0016491">
    <property type="term" value="F:oxidoreductase activity"/>
    <property type="evidence" value="ECO:0007669"/>
    <property type="project" value="UniProtKB-KW"/>
</dbReference>
<dbReference type="AlphaFoldDB" id="A0A9X3N770"/>
<dbReference type="PANTHER" id="PTHR43747">
    <property type="entry name" value="FAD-BINDING PROTEIN"/>
    <property type="match status" value="1"/>
</dbReference>
<evidence type="ECO:0000313" key="4">
    <source>
        <dbReference type="EMBL" id="MDA0166133.1"/>
    </source>
</evidence>
<dbReference type="Gene3D" id="3.50.50.60">
    <property type="entry name" value="FAD/NAD(P)-binding domain"/>
    <property type="match status" value="1"/>
</dbReference>
<dbReference type="EMBL" id="JAPDOD010000059">
    <property type="protein sequence ID" value="MDA0166133.1"/>
    <property type="molecule type" value="Genomic_DNA"/>
</dbReference>
<dbReference type="RefSeq" id="WP_270045394.1">
    <property type="nucleotide sequence ID" value="NZ_JAPDOD010000059.1"/>
</dbReference>
<dbReference type="InterPro" id="IPR006076">
    <property type="entry name" value="FAD-dep_OxRdtase"/>
</dbReference>
<evidence type="ECO:0000256" key="2">
    <source>
        <dbReference type="ARBA" id="ARBA00038396"/>
    </source>
</evidence>
<organism evidence="4 5">
    <name type="scientific">Solirubrobacter ginsenosidimutans</name>
    <dbReference type="NCBI Taxonomy" id="490573"/>
    <lineage>
        <taxon>Bacteria</taxon>
        <taxon>Bacillati</taxon>
        <taxon>Actinomycetota</taxon>
        <taxon>Thermoleophilia</taxon>
        <taxon>Solirubrobacterales</taxon>
        <taxon>Solirubrobacteraceae</taxon>
        <taxon>Solirubrobacter</taxon>
    </lineage>
</organism>
<keyword evidence="5" id="KW-1185">Reference proteome</keyword>
<reference evidence="4" key="1">
    <citation type="submission" date="2022-10" db="EMBL/GenBank/DDBJ databases">
        <title>The WGS of Solirubrobacter ginsenosidimutans DSM 21036.</title>
        <authorList>
            <person name="Jiang Z."/>
        </authorList>
    </citation>
    <scope>NUCLEOTIDE SEQUENCE</scope>
    <source>
        <strain evidence="4">DSM 21036</strain>
    </source>
</reference>
<protein>
    <submittedName>
        <fullName evidence="4">FAD-dependent oxidoreductase</fullName>
    </submittedName>
</protein>
<dbReference type="PANTHER" id="PTHR43747:SF5">
    <property type="entry name" value="FAD-BINDING DOMAIN-CONTAINING PROTEIN"/>
    <property type="match status" value="1"/>
</dbReference>
<dbReference type="PRINTS" id="PR00420">
    <property type="entry name" value="RNGMNOXGNASE"/>
</dbReference>
<proteinExistence type="inferred from homology"/>
<keyword evidence="1" id="KW-0560">Oxidoreductase</keyword>
<dbReference type="InterPro" id="IPR050816">
    <property type="entry name" value="Flavin-dep_Halogenase_NPB"/>
</dbReference>
<accession>A0A9X3N770</accession>
<evidence type="ECO:0000256" key="1">
    <source>
        <dbReference type="ARBA" id="ARBA00023002"/>
    </source>
</evidence>
<evidence type="ECO:0000259" key="3">
    <source>
        <dbReference type="Pfam" id="PF01266"/>
    </source>
</evidence>
<dbReference type="Pfam" id="PF01266">
    <property type="entry name" value="DAO"/>
    <property type="match status" value="1"/>
</dbReference>
<gene>
    <name evidence="4" type="ORF">OM076_38065</name>
</gene>
<comment type="similarity">
    <text evidence="2">Belongs to the flavin-dependent halogenase family. Bacterial tryptophan halogenase subfamily.</text>
</comment>
<dbReference type="Proteomes" id="UP001149140">
    <property type="component" value="Unassembled WGS sequence"/>
</dbReference>
<comment type="caution">
    <text evidence="4">The sequence shown here is derived from an EMBL/GenBank/DDBJ whole genome shotgun (WGS) entry which is preliminary data.</text>
</comment>
<dbReference type="SUPFAM" id="SSF51905">
    <property type="entry name" value="FAD/NAD(P)-binding domain"/>
    <property type="match status" value="1"/>
</dbReference>
<evidence type="ECO:0000313" key="5">
    <source>
        <dbReference type="Proteomes" id="UP001149140"/>
    </source>
</evidence>
<feature type="domain" description="FAD dependent oxidoreductase" evidence="3">
    <location>
        <begin position="4"/>
        <end position="35"/>
    </location>
</feature>
<dbReference type="InterPro" id="IPR036188">
    <property type="entry name" value="FAD/NAD-bd_sf"/>
</dbReference>
<name>A0A9X3N770_9ACTN</name>
<sequence length="468" mass="49666">MSHTIVLGGGLCGLSAAMMLARDGHRVTVLERDPAPVPADVEAAWERWRRGGVTQFRQAHYLQPLGRAVLERELPDVLEAFKAAGAFRFDPIADAMPQTIADRTPRDGDERFVTYTGRRSTIEWAVSRVAEAEHGVEIRRGVGVTALETQPRDGRVHVTAVRTDAGDRVAGDLIIDAMGRSSALPKLLAAAGGPPVVEEAEDTGFLYYTRFFRGAPPEVRGPINAPVGSFSILTLPGDNGTWSVTLYASAGDRPLKAMRHAEAWTAVVGACPRHAHWLDGEPITGVVPMGGVVDRVRSLNGNGAGPATGVLSLGDAWACTNPSMGRGMTLGLAHAAILRRVVREAGDDPAALVTAYAAATEAELKPWYDSTVLVDRARMAQIVALRDGRTPPAPPPEHIGARIGAALPAAMSLDPDVFRAGIEIAACLSLPRDVFTRPGFGERVFAAAAEATPSAMGPNREELLTLVT</sequence>